<dbReference type="eggNOG" id="COG0599">
    <property type="taxonomic scope" value="Bacteria"/>
</dbReference>
<gene>
    <name evidence="2" type="ordered locus">Bcav_4132</name>
</gene>
<dbReference type="Proteomes" id="UP000007962">
    <property type="component" value="Chromosome"/>
</dbReference>
<evidence type="ECO:0000313" key="2">
    <source>
        <dbReference type="EMBL" id="ACQ82372.1"/>
    </source>
</evidence>
<proteinExistence type="predicted"/>
<dbReference type="AlphaFoldDB" id="C5C614"/>
<dbReference type="Gene3D" id="1.20.1290.10">
    <property type="entry name" value="AhpD-like"/>
    <property type="match status" value="1"/>
</dbReference>
<evidence type="ECO:0000259" key="1">
    <source>
        <dbReference type="Pfam" id="PF02627"/>
    </source>
</evidence>
<organism evidence="2 3">
    <name type="scientific">Beutenbergia cavernae (strain ATCC BAA-8 / DSM 12333 / CCUG 43141 / JCM 11478 / NBRC 16432 / NCIMB 13614 / HKI 0122)</name>
    <dbReference type="NCBI Taxonomy" id="471853"/>
    <lineage>
        <taxon>Bacteria</taxon>
        <taxon>Bacillati</taxon>
        <taxon>Actinomycetota</taxon>
        <taxon>Actinomycetes</taxon>
        <taxon>Micrococcales</taxon>
        <taxon>Beutenbergiaceae</taxon>
        <taxon>Beutenbergia</taxon>
    </lineage>
</organism>
<feature type="domain" description="Carboxymuconolactone decarboxylase-like" evidence="1">
    <location>
        <begin position="25"/>
        <end position="88"/>
    </location>
</feature>
<dbReference type="Pfam" id="PF02627">
    <property type="entry name" value="CMD"/>
    <property type="match status" value="1"/>
</dbReference>
<reference evidence="2 3" key="1">
    <citation type="journal article" date="2009" name="Stand. Genomic Sci.">
        <title>Complete genome sequence of Beutenbergia cavernae type strain (HKI 0122).</title>
        <authorList>
            <person name="Land M."/>
            <person name="Pukall R."/>
            <person name="Abt B."/>
            <person name="Goker M."/>
            <person name="Rohde M."/>
            <person name="Glavina Del Rio T."/>
            <person name="Tice H."/>
            <person name="Copeland A."/>
            <person name="Cheng J.F."/>
            <person name="Lucas S."/>
            <person name="Chen F."/>
            <person name="Nolan M."/>
            <person name="Bruce D."/>
            <person name="Goodwin L."/>
            <person name="Pitluck S."/>
            <person name="Ivanova N."/>
            <person name="Mavromatis K."/>
            <person name="Ovchinnikova G."/>
            <person name="Pati A."/>
            <person name="Chen A."/>
            <person name="Palaniappan K."/>
            <person name="Hauser L."/>
            <person name="Chang Y.J."/>
            <person name="Jefferies C.C."/>
            <person name="Saunders E."/>
            <person name="Brettin T."/>
            <person name="Detter J.C."/>
            <person name="Han C."/>
            <person name="Chain P."/>
            <person name="Bristow J."/>
            <person name="Eisen J.A."/>
            <person name="Markowitz V."/>
            <person name="Hugenholtz P."/>
            <person name="Kyrpides N.C."/>
            <person name="Klenk H.P."/>
            <person name="Lapidus A."/>
        </authorList>
    </citation>
    <scope>NUCLEOTIDE SEQUENCE [LARGE SCALE GENOMIC DNA]</scope>
    <source>
        <strain evidence="3">ATCC BAA-8 / DSM 12333 / NBRC 16432</strain>
    </source>
</reference>
<sequence length="106" mass="10896">MDYTDRLRRFAINDPRLEEEVELDAAALDPRALALVRLAALVAVGGAEPTYGTEVDDAVTAGASTAEIVDVLAAVIPIVGLPSVVAAAPKLALALGVDPFESDTPA</sequence>
<dbReference type="InterPro" id="IPR003779">
    <property type="entry name" value="CMD-like"/>
</dbReference>
<protein>
    <recommendedName>
        <fullName evidence="1">Carboxymuconolactone decarboxylase-like domain-containing protein</fullName>
    </recommendedName>
</protein>
<dbReference type="SUPFAM" id="SSF69118">
    <property type="entry name" value="AhpD-like"/>
    <property type="match status" value="1"/>
</dbReference>
<dbReference type="EMBL" id="CP001618">
    <property type="protein sequence ID" value="ACQ82372.1"/>
    <property type="molecule type" value="Genomic_DNA"/>
</dbReference>
<name>C5C614_BEUC1</name>
<dbReference type="HOGENOM" id="CLU_2217888_0_0_11"/>
<evidence type="ECO:0000313" key="3">
    <source>
        <dbReference type="Proteomes" id="UP000007962"/>
    </source>
</evidence>
<dbReference type="KEGG" id="bcv:Bcav_4132"/>
<dbReference type="STRING" id="471853.Bcav_4132"/>
<dbReference type="OrthoDB" id="5007637at2"/>
<dbReference type="RefSeq" id="WP_015884609.1">
    <property type="nucleotide sequence ID" value="NC_012669.1"/>
</dbReference>
<dbReference type="InterPro" id="IPR029032">
    <property type="entry name" value="AhpD-like"/>
</dbReference>
<keyword evidence="3" id="KW-1185">Reference proteome</keyword>
<accession>C5C614</accession>
<dbReference type="GO" id="GO:0051920">
    <property type="term" value="F:peroxiredoxin activity"/>
    <property type="evidence" value="ECO:0007669"/>
    <property type="project" value="InterPro"/>
</dbReference>